<gene>
    <name evidence="1" type="ORF">P873_11065</name>
</gene>
<keyword evidence="2" id="KW-1185">Reference proteome</keyword>
<protein>
    <submittedName>
        <fullName evidence="1">Uncharacterized protein</fullName>
    </submittedName>
</protein>
<organism evidence="1 2">
    <name type="scientific">Arenimonas composti TR7-09 = DSM 18010</name>
    <dbReference type="NCBI Taxonomy" id="1121013"/>
    <lineage>
        <taxon>Bacteria</taxon>
        <taxon>Pseudomonadati</taxon>
        <taxon>Pseudomonadota</taxon>
        <taxon>Gammaproteobacteria</taxon>
        <taxon>Lysobacterales</taxon>
        <taxon>Lysobacteraceae</taxon>
        <taxon>Arenimonas</taxon>
    </lineage>
</organism>
<dbReference type="AlphaFoldDB" id="A0A091BC23"/>
<dbReference type="Proteomes" id="UP000029391">
    <property type="component" value="Unassembled WGS sequence"/>
</dbReference>
<reference evidence="1 2" key="1">
    <citation type="submission" date="2013-09" db="EMBL/GenBank/DDBJ databases">
        <title>Genome sequencing of Arenimonas composti.</title>
        <authorList>
            <person name="Chen F."/>
            <person name="Wang G."/>
        </authorList>
    </citation>
    <scope>NUCLEOTIDE SEQUENCE [LARGE SCALE GENOMIC DNA]</scope>
    <source>
        <strain evidence="1 2">TR7-09</strain>
    </source>
</reference>
<accession>A0A091BC23</accession>
<dbReference type="EMBL" id="AWXU01000037">
    <property type="protein sequence ID" value="KFN49306.1"/>
    <property type="molecule type" value="Genomic_DNA"/>
</dbReference>
<name>A0A091BC23_9GAMM</name>
<proteinExistence type="predicted"/>
<comment type="caution">
    <text evidence="1">The sequence shown here is derived from an EMBL/GenBank/DDBJ whole genome shotgun (WGS) entry which is preliminary data.</text>
</comment>
<evidence type="ECO:0000313" key="1">
    <source>
        <dbReference type="EMBL" id="KFN49306.1"/>
    </source>
</evidence>
<sequence>MAVYRKPITGARIKSDAAAFYFNAEIAVVGMANQEVRFPILRLLFLSSQYPPDLKKDDVILWKLVPQSPIYLRLGL</sequence>
<evidence type="ECO:0000313" key="2">
    <source>
        <dbReference type="Proteomes" id="UP000029391"/>
    </source>
</evidence>